<comment type="caution">
    <text evidence="11">The sequence shown here is derived from an EMBL/GenBank/DDBJ whole genome shotgun (WGS) entry which is preliminary data.</text>
</comment>
<dbReference type="GO" id="GO:0034625">
    <property type="term" value="P:fatty acid elongation, monounsaturated fatty acid"/>
    <property type="evidence" value="ECO:0007669"/>
    <property type="project" value="TreeGrafter"/>
</dbReference>
<feature type="transmembrane region" description="Helical" evidence="10">
    <location>
        <begin position="328"/>
        <end position="349"/>
    </location>
</feature>
<accession>A0A2P5HTY2</accession>
<dbReference type="GO" id="GO:0042761">
    <property type="term" value="P:very long-chain fatty acid biosynthetic process"/>
    <property type="evidence" value="ECO:0007669"/>
    <property type="project" value="TreeGrafter"/>
</dbReference>
<dbReference type="PANTHER" id="PTHR11157">
    <property type="entry name" value="FATTY ACID ACYL TRANSFERASE-RELATED"/>
    <property type="match status" value="1"/>
</dbReference>
<name>A0A2P5HTY2_DIAHE</name>
<reference evidence="11" key="1">
    <citation type="submission" date="2017-09" db="EMBL/GenBank/DDBJ databases">
        <title>Polyketide synthases of a Diaporthe helianthi virulent isolate.</title>
        <authorList>
            <person name="Baroncelli R."/>
        </authorList>
    </citation>
    <scope>NUCLEOTIDE SEQUENCE [LARGE SCALE GENOMIC DNA]</scope>
    <source>
        <strain evidence="11">7/96</strain>
    </source>
</reference>
<keyword evidence="2 10" id="KW-0444">Lipid biosynthesis</keyword>
<gene>
    <name evidence="11" type="ORF">DHEL01_v207921</name>
</gene>
<dbReference type="EMBL" id="MAVT02000752">
    <property type="protein sequence ID" value="POS73690.1"/>
    <property type="molecule type" value="Genomic_DNA"/>
</dbReference>
<dbReference type="OrthoDB" id="10259681at2759"/>
<dbReference type="Pfam" id="PF01151">
    <property type="entry name" value="ELO"/>
    <property type="match status" value="1"/>
</dbReference>
<dbReference type="EC" id="2.3.1.-" evidence="10"/>
<organism evidence="11 12">
    <name type="scientific">Diaporthe helianthi</name>
    <dbReference type="NCBI Taxonomy" id="158607"/>
    <lineage>
        <taxon>Eukaryota</taxon>
        <taxon>Fungi</taxon>
        <taxon>Dikarya</taxon>
        <taxon>Ascomycota</taxon>
        <taxon>Pezizomycotina</taxon>
        <taxon>Sordariomycetes</taxon>
        <taxon>Sordariomycetidae</taxon>
        <taxon>Diaporthales</taxon>
        <taxon>Diaporthaceae</taxon>
        <taxon>Diaporthe</taxon>
    </lineage>
</organism>
<dbReference type="PANTHER" id="PTHR11157:SF169">
    <property type="entry name" value="ELONGATION OF FATTY ACIDS PROTEIN"/>
    <property type="match status" value="1"/>
</dbReference>
<keyword evidence="12" id="KW-1185">Reference proteome</keyword>
<dbReference type="GO" id="GO:0009922">
    <property type="term" value="F:fatty acid elongase activity"/>
    <property type="evidence" value="ECO:0007669"/>
    <property type="project" value="InterPro"/>
</dbReference>
<evidence type="ECO:0000256" key="10">
    <source>
        <dbReference type="RuleBase" id="RU361115"/>
    </source>
</evidence>
<dbReference type="GO" id="GO:0019367">
    <property type="term" value="P:fatty acid elongation, saturated fatty acid"/>
    <property type="evidence" value="ECO:0007669"/>
    <property type="project" value="TreeGrafter"/>
</dbReference>
<feature type="transmembrane region" description="Helical" evidence="10">
    <location>
        <begin position="96"/>
        <end position="118"/>
    </location>
</feature>
<dbReference type="InParanoid" id="A0A2P5HTY2"/>
<feature type="transmembrane region" description="Helical" evidence="10">
    <location>
        <begin position="284"/>
        <end position="304"/>
    </location>
</feature>
<evidence type="ECO:0000256" key="8">
    <source>
        <dbReference type="ARBA" id="ARBA00023136"/>
    </source>
</evidence>
<evidence type="ECO:0000313" key="11">
    <source>
        <dbReference type="EMBL" id="POS73690.1"/>
    </source>
</evidence>
<keyword evidence="5 10" id="KW-0276">Fatty acid metabolism</keyword>
<keyword evidence="4 10" id="KW-0812">Transmembrane</keyword>
<comment type="similarity">
    <text evidence="10">Belongs to the ELO family.</text>
</comment>
<dbReference type="Proteomes" id="UP000094444">
    <property type="component" value="Unassembled WGS sequence"/>
</dbReference>
<keyword evidence="7 10" id="KW-0443">Lipid metabolism</keyword>
<comment type="subcellular location">
    <subcellularLocation>
        <location evidence="1">Membrane</location>
        <topology evidence="1">Multi-pass membrane protein</topology>
    </subcellularLocation>
</comment>
<evidence type="ECO:0000256" key="1">
    <source>
        <dbReference type="ARBA" id="ARBA00004141"/>
    </source>
</evidence>
<dbReference type="InterPro" id="IPR002076">
    <property type="entry name" value="ELO_fam"/>
</dbReference>
<sequence length="368" mass="41082">MSLSALTLSLPDAAMFRVPLRDDPETVLPPAPGSSMWSASAFSIPPSIYHGALDVRVPITIASVYAVTVVMLNAYNRSRANEPWAISKTRAFFRFVVAHNVVLALYSAWTFVGMVQAARRTVVNPLGPDGLLGMVDSLCKIHGRAGLGNAISYNRMDSRWESYSLQEAVLDGPTGTPNAANLGRLWNEGLAFYGWLFYVSKFYEVLDSVIIIAKGKRSSTLQTYHHAGAMMCMWSGIRYMSPPIWMFVLVNSFIHTLMYTYYTLSVLSVPVPQSFKKALTTMQIIQFLFGASYAAAHSFISYTLPPKYFTGDGSYRELSCLDTTGETFAIWLNVLYLTPLTILFFRFFIRSYFRPRRGGMKATQGKKA</sequence>
<dbReference type="GO" id="GO:0034626">
    <property type="term" value="P:fatty acid elongation, polyunsaturated fatty acid"/>
    <property type="evidence" value="ECO:0007669"/>
    <property type="project" value="TreeGrafter"/>
</dbReference>
<dbReference type="STRING" id="158607.A0A2P5HTY2"/>
<evidence type="ECO:0000256" key="9">
    <source>
        <dbReference type="ARBA" id="ARBA00023160"/>
    </source>
</evidence>
<dbReference type="GO" id="GO:0030148">
    <property type="term" value="P:sphingolipid biosynthetic process"/>
    <property type="evidence" value="ECO:0007669"/>
    <property type="project" value="TreeGrafter"/>
</dbReference>
<evidence type="ECO:0000256" key="4">
    <source>
        <dbReference type="ARBA" id="ARBA00022692"/>
    </source>
</evidence>
<keyword evidence="3 10" id="KW-0808">Transferase</keyword>
<evidence type="ECO:0000313" key="12">
    <source>
        <dbReference type="Proteomes" id="UP000094444"/>
    </source>
</evidence>
<proteinExistence type="inferred from homology"/>
<protein>
    <recommendedName>
        <fullName evidence="10">Elongation of fatty acids protein</fullName>
        <ecNumber evidence="10">2.3.1.-</ecNumber>
    </recommendedName>
</protein>
<evidence type="ECO:0000256" key="2">
    <source>
        <dbReference type="ARBA" id="ARBA00022516"/>
    </source>
</evidence>
<feature type="transmembrane region" description="Helical" evidence="10">
    <location>
        <begin position="55"/>
        <end position="75"/>
    </location>
</feature>
<keyword evidence="9 10" id="KW-0275">Fatty acid biosynthesis</keyword>
<keyword evidence="8 10" id="KW-0472">Membrane</keyword>
<evidence type="ECO:0000256" key="3">
    <source>
        <dbReference type="ARBA" id="ARBA00022679"/>
    </source>
</evidence>
<keyword evidence="6 10" id="KW-1133">Transmembrane helix</keyword>
<evidence type="ECO:0000256" key="6">
    <source>
        <dbReference type="ARBA" id="ARBA00022989"/>
    </source>
</evidence>
<feature type="transmembrane region" description="Helical" evidence="10">
    <location>
        <begin position="244"/>
        <end position="264"/>
    </location>
</feature>
<evidence type="ECO:0000256" key="7">
    <source>
        <dbReference type="ARBA" id="ARBA00023098"/>
    </source>
</evidence>
<dbReference type="GO" id="GO:0005789">
    <property type="term" value="C:endoplasmic reticulum membrane"/>
    <property type="evidence" value="ECO:0007669"/>
    <property type="project" value="TreeGrafter"/>
</dbReference>
<evidence type="ECO:0000256" key="5">
    <source>
        <dbReference type="ARBA" id="ARBA00022832"/>
    </source>
</evidence>
<dbReference type="AlphaFoldDB" id="A0A2P5HTY2"/>
<comment type="catalytic activity">
    <reaction evidence="10">
        <text>an acyl-CoA + malonyl-CoA + H(+) = a 3-oxoacyl-CoA + CO2 + CoA</text>
        <dbReference type="Rhea" id="RHEA:50252"/>
        <dbReference type="ChEBI" id="CHEBI:15378"/>
        <dbReference type="ChEBI" id="CHEBI:16526"/>
        <dbReference type="ChEBI" id="CHEBI:57287"/>
        <dbReference type="ChEBI" id="CHEBI:57384"/>
        <dbReference type="ChEBI" id="CHEBI:58342"/>
        <dbReference type="ChEBI" id="CHEBI:90726"/>
    </reaction>
    <physiologicalReaction direction="left-to-right" evidence="10">
        <dbReference type="Rhea" id="RHEA:50253"/>
    </physiologicalReaction>
</comment>